<feature type="non-terminal residue" evidence="1">
    <location>
        <position position="1"/>
    </location>
</feature>
<reference evidence="1" key="2">
    <citation type="journal article" date="2015" name="J. Proteomics">
        <title>Sexual differences in the sialomes of the zebra tick, Rhipicephalus pulchellus.</title>
        <authorList>
            <person name="Tan A.W."/>
            <person name="Francischetti I.M."/>
            <person name="Slovak M."/>
            <person name="Kini R.M."/>
            <person name="Ribeiro J.M."/>
        </authorList>
    </citation>
    <scope>NUCLEOTIDE SEQUENCE</scope>
    <source>
        <tissue evidence="1">Salivary gland</tissue>
    </source>
</reference>
<dbReference type="AlphaFoldDB" id="L7M9Y0"/>
<reference evidence="1" key="1">
    <citation type="submission" date="2012-11" db="EMBL/GenBank/DDBJ databases">
        <authorList>
            <person name="Lucero-Rivera Y.E."/>
            <person name="Tovar-Ramirez D."/>
        </authorList>
    </citation>
    <scope>NUCLEOTIDE SEQUENCE</scope>
    <source>
        <tissue evidence="1">Salivary gland</tissue>
    </source>
</reference>
<protein>
    <submittedName>
        <fullName evidence="1">Putative group i salivary lipocalin</fullName>
    </submittedName>
</protein>
<name>L7M9Y0_RHIPC</name>
<proteinExistence type="evidence at transcript level"/>
<feature type="non-terminal residue" evidence="1">
    <location>
        <position position="183"/>
    </location>
</feature>
<dbReference type="EMBL" id="GACK01003963">
    <property type="protein sequence ID" value="JAA61071.1"/>
    <property type="molecule type" value="mRNA"/>
</dbReference>
<accession>L7M9Y0</accession>
<evidence type="ECO:0000313" key="1">
    <source>
        <dbReference type="EMBL" id="JAA61071.1"/>
    </source>
</evidence>
<organism evidence="1">
    <name type="scientific">Rhipicephalus pulchellus</name>
    <name type="common">Yellow backed tick</name>
    <name type="synonym">Dermacentor pulchellus</name>
    <dbReference type="NCBI Taxonomy" id="72859"/>
    <lineage>
        <taxon>Eukaryota</taxon>
        <taxon>Metazoa</taxon>
        <taxon>Ecdysozoa</taxon>
        <taxon>Arthropoda</taxon>
        <taxon>Chelicerata</taxon>
        <taxon>Arachnida</taxon>
        <taxon>Acari</taxon>
        <taxon>Parasitiformes</taxon>
        <taxon>Ixodida</taxon>
        <taxon>Ixodoidea</taxon>
        <taxon>Ixodidae</taxon>
        <taxon>Rhipicephalinae</taxon>
        <taxon>Rhipicephalus</taxon>
        <taxon>Rhipicephalus</taxon>
    </lineage>
</organism>
<sequence length="183" mass="21607">GQDDIHILWTQVLRRVNQSGMETEVILAMFVFITTHITVYAPRLDIKEFVGTSEKLWTVKTTNREHTKCNVDQLKSFSSLSIVFQRSYFIGRSRRDLRIEGVFDTRFKRRMTLFYRGKFISTETMVYMDPDQSCAVFKIESLKDWDVVHYDLRVTNSSVTSRPRPSCPHYFNRRIGFEPSFIV</sequence>